<protein>
    <submittedName>
        <fullName evidence="1">Uncharacterized protein</fullName>
    </submittedName>
</protein>
<dbReference type="EMBL" id="BGPR01000109">
    <property type="protein sequence ID" value="GBL95200.1"/>
    <property type="molecule type" value="Genomic_DNA"/>
</dbReference>
<sequence>MLQNIFRCSQGGVKKSLNIPSIKIKRLEVVKITGRRGRESADLVICYSFSMCKSSNPSRSVESGLLPNCCTGANLYRHEVTGDKWVIKETKQTVRTALNVEVRSNGQRKSLL</sequence>
<dbReference type="AlphaFoldDB" id="A0A4Y2BSM9"/>
<comment type="caution">
    <text evidence="1">The sequence shown here is derived from an EMBL/GenBank/DDBJ whole genome shotgun (WGS) entry which is preliminary data.</text>
</comment>
<dbReference type="Proteomes" id="UP000499080">
    <property type="component" value="Unassembled WGS sequence"/>
</dbReference>
<reference evidence="1 2" key="1">
    <citation type="journal article" date="2019" name="Sci. Rep.">
        <title>Orb-weaving spider Araneus ventricosus genome elucidates the spidroin gene catalogue.</title>
        <authorList>
            <person name="Kono N."/>
            <person name="Nakamura H."/>
            <person name="Ohtoshi R."/>
            <person name="Moran D.A.P."/>
            <person name="Shinohara A."/>
            <person name="Yoshida Y."/>
            <person name="Fujiwara M."/>
            <person name="Mori M."/>
            <person name="Tomita M."/>
            <person name="Arakawa K."/>
        </authorList>
    </citation>
    <scope>NUCLEOTIDE SEQUENCE [LARGE SCALE GENOMIC DNA]</scope>
</reference>
<name>A0A4Y2BSM9_ARAVE</name>
<accession>A0A4Y2BSM9</accession>
<gene>
    <name evidence="1" type="ORF">AVEN_253529_1</name>
</gene>
<organism evidence="1 2">
    <name type="scientific">Araneus ventricosus</name>
    <name type="common">Orbweaver spider</name>
    <name type="synonym">Epeira ventricosa</name>
    <dbReference type="NCBI Taxonomy" id="182803"/>
    <lineage>
        <taxon>Eukaryota</taxon>
        <taxon>Metazoa</taxon>
        <taxon>Ecdysozoa</taxon>
        <taxon>Arthropoda</taxon>
        <taxon>Chelicerata</taxon>
        <taxon>Arachnida</taxon>
        <taxon>Araneae</taxon>
        <taxon>Araneomorphae</taxon>
        <taxon>Entelegynae</taxon>
        <taxon>Araneoidea</taxon>
        <taxon>Araneidae</taxon>
        <taxon>Araneus</taxon>
    </lineage>
</organism>
<evidence type="ECO:0000313" key="2">
    <source>
        <dbReference type="Proteomes" id="UP000499080"/>
    </source>
</evidence>
<keyword evidence="2" id="KW-1185">Reference proteome</keyword>
<evidence type="ECO:0000313" key="1">
    <source>
        <dbReference type="EMBL" id="GBL95200.1"/>
    </source>
</evidence>
<proteinExistence type="predicted"/>